<evidence type="ECO:0000313" key="2">
    <source>
        <dbReference type="EMBL" id="RKQ87578.1"/>
    </source>
</evidence>
<organism evidence="2 3">
    <name type="scientific">Solirubrobacter pauli</name>
    <dbReference type="NCBI Taxonomy" id="166793"/>
    <lineage>
        <taxon>Bacteria</taxon>
        <taxon>Bacillati</taxon>
        <taxon>Actinomycetota</taxon>
        <taxon>Thermoleophilia</taxon>
        <taxon>Solirubrobacterales</taxon>
        <taxon>Solirubrobacteraceae</taxon>
        <taxon>Solirubrobacter</taxon>
    </lineage>
</organism>
<keyword evidence="2" id="KW-0378">Hydrolase</keyword>
<evidence type="ECO:0000259" key="1">
    <source>
        <dbReference type="SMART" id="SM00849"/>
    </source>
</evidence>
<dbReference type="InterPro" id="IPR036866">
    <property type="entry name" value="RibonucZ/Hydroxyglut_hydro"/>
</dbReference>
<dbReference type="GO" id="GO:0016787">
    <property type="term" value="F:hydrolase activity"/>
    <property type="evidence" value="ECO:0007669"/>
    <property type="project" value="UniProtKB-KW"/>
</dbReference>
<feature type="domain" description="Metallo-beta-lactamase" evidence="1">
    <location>
        <begin position="15"/>
        <end position="232"/>
    </location>
</feature>
<dbReference type="InterPro" id="IPR050662">
    <property type="entry name" value="Sec-metab_biosynth-thioest"/>
</dbReference>
<dbReference type="RefSeq" id="WP_121256261.1">
    <property type="nucleotide sequence ID" value="NZ_RBIL01000002.1"/>
</dbReference>
<dbReference type="Proteomes" id="UP000278962">
    <property type="component" value="Unassembled WGS sequence"/>
</dbReference>
<comment type="caution">
    <text evidence="2">The sequence shown here is derived from an EMBL/GenBank/DDBJ whole genome shotgun (WGS) entry which is preliminary data.</text>
</comment>
<dbReference type="SMART" id="SM00849">
    <property type="entry name" value="Lactamase_B"/>
    <property type="match status" value="1"/>
</dbReference>
<dbReference type="Pfam" id="PF00753">
    <property type="entry name" value="Lactamase_B"/>
    <property type="match status" value="1"/>
</dbReference>
<sequence length="318" mass="34382">MIRTLPIPTPFRVGKVNCYLIEDDPLTLVDVGPNSAQSLVALEARLGEHGRRIEELERIVITHQHYDHLGLVGIVAERSGADVVALDLLKPVIEDPKPYAKANDQLAQALMLRHGLDPVVVTALAAMSEAMRAWGGHAPVTQTLHDGGTLAFASRTFEVHHRPGHSPSDTILFDPGNGDLLAGDHLLGKISSNPLIAYPLDGSTERPHALRMYIDSLTATRAMPVGTVLPGHGDAFTGHAALIDERFAMHEKRARKLAGLIAERPRTAHEIAQSLWGNAAITQAYLTLSEVLGHVDLLIERGEVIENEVDGVVEFSTG</sequence>
<dbReference type="PANTHER" id="PTHR23131:SF4">
    <property type="entry name" value="METALLO-BETA-LACTAMASE SUPERFAMILY POTEIN"/>
    <property type="match status" value="1"/>
</dbReference>
<dbReference type="SUPFAM" id="SSF56281">
    <property type="entry name" value="Metallo-hydrolase/oxidoreductase"/>
    <property type="match status" value="1"/>
</dbReference>
<keyword evidence="3" id="KW-1185">Reference proteome</keyword>
<dbReference type="PANTHER" id="PTHR23131">
    <property type="entry name" value="ENDORIBONUCLEASE LACTB2"/>
    <property type="match status" value="1"/>
</dbReference>
<dbReference type="OrthoDB" id="2971563at2"/>
<evidence type="ECO:0000313" key="3">
    <source>
        <dbReference type="Proteomes" id="UP000278962"/>
    </source>
</evidence>
<accession>A0A660L2C5</accession>
<gene>
    <name evidence="2" type="ORF">C8N24_5603</name>
</gene>
<dbReference type="AlphaFoldDB" id="A0A660L2C5"/>
<reference evidence="2 3" key="1">
    <citation type="submission" date="2018-10" db="EMBL/GenBank/DDBJ databases">
        <title>Genomic Encyclopedia of Archaeal and Bacterial Type Strains, Phase II (KMG-II): from individual species to whole genera.</title>
        <authorList>
            <person name="Goeker M."/>
        </authorList>
    </citation>
    <scope>NUCLEOTIDE SEQUENCE [LARGE SCALE GENOMIC DNA]</scope>
    <source>
        <strain evidence="2 3">DSM 14954</strain>
    </source>
</reference>
<dbReference type="EMBL" id="RBIL01000002">
    <property type="protein sequence ID" value="RKQ87578.1"/>
    <property type="molecule type" value="Genomic_DNA"/>
</dbReference>
<dbReference type="Gene3D" id="3.60.15.10">
    <property type="entry name" value="Ribonuclease Z/Hydroxyacylglutathione hydrolase-like"/>
    <property type="match status" value="1"/>
</dbReference>
<proteinExistence type="predicted"/>
<name>A0A660L2C5_9ACTN</name>
<dbReference type="InterPro" id="IPR001279">
    <property type="entry name" value="Metallo-B-lactamas"/>
</dbReference>
<protein>
    <submittedName>
        <fullName evidence="2">Glyoxylase-like metal-dependent hydrolase (Beta-lactamase superfamily II)</fullName>
    </submittedName>
</protein>